<protein>
    <submittedName>
        <fullName evidence="2">Folate family ECF transporter S component</fullName>
    </submittedName>
</protein>
<dbReference type="GO" id="GO:0022857">
    <property type="term" value="F:transmembrane transporter activity"/>
    <property type="evidence" value="ECO:0007669"/>
    <property type="project" value="InterPro"/>
</dbReference>
<dbReference type="EMBL" id="AP027925">
    <property type="protein sequence ID" value="BED92561.1"/>
    <property type="molecule type" value="Genomic_DNA"/>
</dbReference>
<proteinExistence type="predicted"/>
<evidence type="ECO:0000313" key="2">
    <source>
        <dbReference type="EMBL" id="BED92561.1"/>
    </source>
</evidence>
<feature type="transmembrane region" description="Helical" evidence="1">
    <location>
        <begin position="145"/>
        <end position="165"/>
    </location>
</feature>
<name>A0AA48KW29_9FIRM</name>
<feature type="transmembrane region" description="Helical" evidence="1">
    <location>
        <begin position="44"/>
        <end position="64"/>
    </location>
</feature>
<dbReference type="InterPro" id="IPR030949">
    <property type="entry name" value="ECF_S_folate_fam"/>
</dbReference>
<dbReference type="NCBIfam" id="TIGR04518">
    <property type="entry name" value="ECF_S_folT_fam"/>
    <property type="match status" value="1"/>
</dbReference>
<sequence>MKNSFFNAKNIVIISLMLALATVLDMFSTIYISPSLKLISFSYLPGIVISILHGPIMALIYGLLSDTLLYFVNSHGEYFYGYAISKMITFFVYALFLHKKPHKIWRILVAKILNKVIVVFGLNYVWSSMLFGSIASTYFTKIRLVNNLIQFPLHCFLIILIDRYLKNSKFIKNRV</sequence>
<dbReference type="AlphaFoldDB" id="A0AA48KW29"/>
<dbReference type="InterPro" id="IPR024529">
    <property type="entry name" value="ECF_trnsprt_substrate-spec"/>
</dbReference>
<feature type="transmembrane region" description="Helical" evidence="1">
    <location>
        <begin position="116"/>
        <end position="139"/>
    </location>
</feature>
<organism evidence="2">
    <name type="scientific">Candidatus Paraimprobicoccus trichonymphae</name>
    <dbReference type="NCBI Taxonomy" id="3033793"/>
    <lineage>
        <taxon>Bacteria</taxon>
        <taxon>Bacillati</taxon>
        <taxon>Bacillota</taxon>
        <taxon>Clostridia</taxon>
        <taxon>Candidatus Paraimprobicoccus</taxon>
    </lineage>
</organism>
<feature type="transmembrane region" description="Helical" evidence="1">
    <location>
        <begin position="79"/>
        <end position="96"/>
    </location>
</feature>
<keyword evidence="1" id="KW-0472">Membrane</keyword>
<feature type="transmembrane region" description="Helical" evidence="1">
    <location>
        <begin position="12"/>
        <end position="32"/>
    </location>
</feature>
<dbReference type="Pfam" id="PF12822">
    <property type="entry name" value="ECF_trnsprt"/>
    <property type="match status" value="1"/>
</dbReference>
<keyword evidence="1" id="KW-0812">Transmembrane</keyword>
<gene>
    <name evidence="2" type="ORF">RsTaC01_0332</name>
</gene>
<keyword evidence="1" id="KW-1133">Transmembrane helix</keyword>
<evidence type="ECO:0000256" key="1">
    <source>
        <dbReference type="SAM" id="Phobius"/>
    </source>
</evidence>
<dbReference type="KEGG" id="ptrh:RsTaC01_0332"/>
<dbReference type="Proteomes" id="UP001335720">
    <property type="component" value="Chromosome"/>
</dbReference>
<dbReference type="Gene3D" id="1.10.1760.20">
    <property type="match status" value="1"/>
</dbReference>
<accession>A0AA48KW29</accession>
<reference evidence="2" key="1">
    <citation type="journal article" date="2023" name="ISME J.">
        <title>Emergence of putative energy parasites within Clostridia revealed by genome analysis of a novel endosymbiotic clade.</title>
        <authorList>
            <person name="Takahashi K."/>
            <person name="Kuwahara H."/>
            <person name="Horikawa Y."/>
            <person name="Izawa K."/>
            <person name="Kato D."/>
            <person name="Inagaki T."/>
            <person name="Yuki M."/>
            <person name="Ohkuma M."/>
            <person name="Hongoh Y."/>
        </authorList>
    </citation>
    <scope>NUCLEOTIDE SEQUENCE</scope>
    <source>
        <strain evidence="2">RsTa-C01</strain>
    </source>
</reference>